<evidence type="ECO:0000313" key="14">
    <source>
        <dbReference type="Proteomes" id="UP000294886"/>
    </source>
</evidence>
<proteinExistence type="predicted"/>
<evidence type="ECO:0000256" key="7">
    <source>
        <dbReference type="ARBA" id="ARBA00022683"/>
    </source>
</evidence>
<evidence type="ECO:0000256" key="5">
    <source>
        <dbReference type="ARBA" id="ARBA00022597"/>
    </source>
</evidence>
<organism evidence="13 14">
    <name type="scientific">Caldanaerobacter subterraneus</name>
    <dbReference type="NCBI Taxonomy" id="911092"/>
    <lineage>
        <taxon>Bacteria</taxon>
        <taxon>Bacillati</taxon>
        <taxon>Bacillota</taxon>
        <taxon>Clostridia</taxon>
        <taxon>Thermoanaerobacterales</taxon>
        <taxon>Thermoanaerobacteraceae</taxon>
        <taxon>Caldanaerobacter</taxon>
    </lineage>
</organism>
<dbReference type="GO" id="GO:0009401">
    <property type="term" value="P:phosphoenolpyruvate-dependent sugar phosphotransferase system"/>
    <property type="evidence" value="ECO:0007669"/>
    <property type="project" value="UniProtKB-KW"/>
</dbReference>
<evidence type="ECO:0000313" key="13">
    <source>
        <dbReference type="EMBL" id="TCO66358.1"/>
    </source>
</evidence>
<dbReference type="CDD" id="cd00211">
    <property type="entry name" value="PTS_IIA_fru"/>
    <property type="match status" value="1"/>
</dbReference>
<dbReference type="PANTHER" id="PTHR30181">
    <property type="entry name" value="MANNITOL PERMEASE IIC COMPONENT"/>
    <property type="match status" value="1"/>
</dbReference>
<dbReference type="Gene3D" id="3.40.930.10">
    <property type="entry name" value="Mannitol-specific EII, Chain A"/>
    <property type="match status" value="1"/>
</dbReference>
<comment type="function">
    <text evidence="1">The phosphoenolpyruvate-dependent sugar phosphotransferase system (sugar PTS), a major carbohydrate active transport system, catalyzes the phosphorylation of incoming sugar substrates concomitantly with their translocation across the cell membrane. The enzyme II CmtAB PTS system is involved in D-mannitol transport.</text>
</comment>
<evidence type="ECO:0000256" key="3">
    <source>
        <dbReference type="ARBA" id="ARBA00022448"/>
    </source>
</evidence>
<evidence type="ECO:0000256" key="9">
    <source>
        <dbReference type="ARBA" id="ARBA00029908"/>
    </source>
</evidence>
<evidence type="ECO:0000256" key="8">
    <source>
        <dbReference type="ARBA" id="ARBA00022777"/>
    </source>
</evidence>
<sequence>MDREILNEKNILLNLPSESKIEAIERVGNLLVENGYVEKEYIEGMKKREEDITTYIGNGVAIPHGVSEYVKYIKKSGIVIAQYPDGVDFGDGNRAYIVIGIAGKGDEHLNILSKIALTCQYEENVEKLKNAKTPQEIIEILEKGDE</sequence>
<dbReference type="InterPro" id="IPR050893">
    <property type="entry name" value="Sugar_PTS"/>
</dbReference>
<name>A0A4R2K925_9THEO</name>
<dbReference type="GO" id="GO:0016301">
    <property type="term" value="F:kinase activity"/>
    <property type="evidence" value="ECO:0007669"/>
    <property type="project" value="UniProtKB-KW"/>
</dbReference>
<evidence type="ECO:0000256" key="4">
    <source>
        <dbReference type="ARBA" id="ARBA00022553"/>
    </source>
</evidence>
<dbReference type="EMBL" id="SLWU01000010">
    <property type="protein sequence ID" value="TCO66358.1"/>
    <property type="molecule type" value="Genomic_DNA"/>
</dbReference>
<accession>A0A4R2K925</accession>
<dbReference type="PROSITE" id="PS00372">
    <property type="entry name" value="PTS_EIIA_TYPE_2_HIS"/>
    <property type="match status" value="1"/>
</dbReference>
<evidence type="ECO:0000259" key="12">
    <source>
        <dbReference type="PROSITE" id="PS51094"/>
    </source>
</evidence>
<dbReference type="SUPFAM" id="SSF55804">
    <property type="entry name" value="Phoshotransferase/anion transport protein"/>
    <property type="match status" value="1"/>
</dbReference>
<evidence type="ECO:0000256" key="10">
    <source>
        <dbReference type="ARBA" id="ARBA00030956"/>
    </source>
</evidence>
<keyword evidence="4" id="KW-0597">Phosphoprotein</keyword>
<dbReference type="GO" id="GO:0090563">
    <property type="term" value="F:protein-phosphocysteine-sugar phosphotransferase activity"/>
    <property type="evidence" value="ECO:0007669"/>
    <property type="project" value="TreeGrafter"/>
</dbReference>
<gene>
    <name evidence="13" type="ORF">EV203_11056</name>
</gene>
<dbReference type="InterPro" id="IPR016152">
    <property type="entry name" value="PTrfase/Anion_transptr"/>
</dbReference>
<keyword evidence="5" id="KW-0762">Sugar transport</keyword>
<feature type="domain" description="PTS EIIA type-2" evidence="12">
    <location>
        <begin position="4"/>
        <end position="144"/>
    </location>
</feature>
<keyword evidence="6" id="KW-0808">Transferase</keyword>
<dbReference type="Proteomes" id="UP000294886">
    <property type="component" value="Unassembled WGS sequence"/>
</dbReference>
<evidence type="ECO:0000256" key="2">
    <source>
        <dbReference type="ARBA" id="ARBA00014783"/>
    </source>
</evidence>
<keyword evidence="8" id="KW-0418">Kinase</keyword>
<dbReference type="InterPro" id="IPR002178">
    <property type="entry name" value="PTS_EIIA_type-2_dom"/>
</dbReference>
<keyword evidence="7" id="KW-0598">Phosphotransferase system</keyword>
<dbReference type="AlphaFoldDB" id="A0A4R2K925"/>
<evidence type="ECO:0000256" key="6">
    <source>
        <dbReference type="ARBA" id="ARBA00022679"/>
    </source>
</evidence>
<evidence type="ECO:0000256" key="1">
    <source>
        <dbReference type="ARBA" id="ARBA00002434"/>
    </source>
</evidence>
<dbReference type="GO" id="GO:0005886">
    <property type="term" value="C:plasma membrane"/>
    <property type="evidence" value="ECO:0007669"/>
    <property type="project" value="TreeGrafter"/>
</dbReference>
<keyword evidence="3" id="KW-0813">Transport</keyword>
<comment type="caution">
    <text evidence="13">The sequence shown here is derived from an EMBL/GenBank/DDBJ whole genome shotgun (WGS) entry which is preliminary data.</text>
</comment>
<reference evidence="13 14" key="1">
    <citation type="submission" date="2019-03" db="EMBL/GenBank/DDBJ databases">
        <title>Genomic Encyclopedia of Type Strains, Phase IV (KMG-IV): sequencing the most valuable type-strain genomes for metagenomic binning, comparative biology and taxonomic classification.</title>
        <authorList>
            <person name="Goeker M."/>
        </authorList>
    </citation>
    <scope>NUCLEOTIDE SEQUENCE [LARGE SCALE GENOMIC DNA]</scope>
    <source>
        <strain evidence="13 14">DSM 13054</strain>
    </source>
</reference>
<dbReference type="Pfam" id="PF00359">
    <property type="entry name" value="PTS_EIIA_2"/>
    <property type="match status" value="1"/>
</dbReference>
<dbReference type="RefSeq" id="WP_132039630.1">
    <property type="nucleotide sequence ID" value="NZ_SLWU01000010.1"/>
</dbReference>
<evidence type="ECO:0000256" key="11">
    <source>
        <dbReference type="ARBA" id="ARBA00030962"/>
    </source>
</evidence>
<protein>
    <recommendedName>
        <fullName evidence="2">Mannitol-specific phosphotransferase enzyme IIA component</fullName>
    </recommendedName>
    <alternativeName>
        <fullName evidence="10">EIIA</fullName>
    </alternativeName>
    <alternativeName>
        <fullName evidence="11">EIII</fullName>
    </alternativeName>
    <alternativeName>
        <fullName evidence="9">PTS system mannitol-specific EIIA component</fullName>
    </alternativeName>
</protein>
<dbReference type="PROSITE" id="PS51094">
    <property type="entry name" value="PTS_EIIA_TYPE_2"/>
    <property type="match status" value="1"/>
</dbReference>
<dbReference type="PANTHER" id="PTHR30181:SF2">
    <property type="entry name" value="PTS SYSTEM MANNITOL-SPECIFIC EIICBA COMPONENT"/>
    <property type="match status" value="1"/>
</dbReference>